<comment type="caution">
    <text evidence="1">The sequence shown here is derived from an EMBL/GenBank/DDBJ whole genome shotgun (WGS) entry which is preliminary data.</text>
</comment>
<name>A0A5B7HTL9_PORTR</name>
<keyword evidence="2" id="KW-1185">Reference proteome</keyword>
<dbReference type="Proteomes" id="UP000324222">
    <property type="component" value="Unassembled WGS sequence"/>
</dbReference>
<organism evidence="1 2">
    <name type="scientific">Portunus trituberculatus</name>
    <name type="common">Swimming crab</name>
    <name type="synonym">Neptunus trituberculatus</name>
    <dbReference type="NCBI Taxonomy" id="210409"/>
    <lineage>
        <taxon>Eukaryota</taxon>
        <taxon>Metazoa</taxon>
        <taxon>Ecdysozoa</taxon>
        <taxon>Arthropoda</taxon>
        <taxon>Crustacea</taxon>
        <taxon>Multicrustacea</taxon>
        <taxon>Malacostraca</taxon>
        <taxon>Eumalacostraca</taxon>
        <taxon>Eucarida</taxon>
        <taxon>Decapoda</taxon>
        <taxon>Pleocyemata</taxon>
        <taxon>Brachyura</taxon>
        <taxon>Eubrachyura</taxon>
        <taxon>Portunoidea</taxon>
        <taxon>Portunidae</taxon>
        <taxon>Portuninae</taxon>
        <taxon>Portunus</taxon>
    </lineage>
</organism>
<protein>
    <submittedName>
        <fullName evidence="1">Uncharacterized protein</fullName>
    </submittedName>
</protein>
<reference evidence="1 2" key="1">
    <citation type="submission" date="2019-05" db="EMBL/GenBank/DDBJ databases">
        <title>Another draft genome of Portunus trituberculatus and its Hox gene families provides insights of decapod evolution.</title>
        <authorList>
            <person name="Jeong J.-H."/>
            <person name="Song I."/>
            <person name="Kim S."/>
            <person name="Choi T."/>
            <person name="Kim D."/>
            <person name="Ryu S."/>
            <person name="Kim W."/>
        </authorList>
    </citation>
    <scope>NUCLEOTIDE SEQUENCE [LARGE SCALE GENOMIC DNA]</scope>
    <source>
        <tissue evidence="1">Muscle</tissue>
    </source>
</reference>
<proteinExistence type="predicted"/>
<gene>
    <name evidence="1" type="ORF">E2C01_069054</name>
</gene>
<sequence length="112" mass="11580">MDRQTLARGFPMEARKAIGVDSGYRTLTALSTAAQTVKTRITARLIPVVGVIEAVVFLGGEGDLGTVSAHTVSSDGHGVGLDDAVSVPVSNVLDEEFLAFRGLPAGGGEEVR</sequence>
<accession>A0A5B7HTL9</accession>
<dbReference type="AlphaFoldDB" id="A0A5B7HTL9"/>
<evidence type="ECO:0000313" key="1">
    <source>
        <dbReference type="EMBL" id="MPC74682.1"/>
    </source>
</evidence>
<dbReference type="EMBL" id="VSRR010039465">
    <property type="protein sequence ID" value="MPC74682.1"/>
    <property type="molecule type" value="Genomic_DNA"/>
</dbReference>
<evidence type="ECO:0000313" key="2">
    <source>
        <dbReference type="Proteomes" id="UP000324222"/>
    </source>
</evidence>